<evidence type="ECO:0000256" key="6">
    <source>
        <dbReference type="ARBA" id="ARBA00022630"/>
    </source>
</evidence>
<dbReference type="PIRSF" id="PIRSF000168">
    <property type="entry name" value="Acyl-CoA_oxidase"/>
    <property type="match status" value="1"/>
</dbReference>
<dbReference type="FunFam" id="2.40.110.10:FF:000003">
    <property type="entry name" value="Acyl-coenzyme A oxidase"/>
    <property type="match status" value="1"/>
</dbReference>
<feature type="domain" description="Acyl-CoA oxidase C-alpha1" evidence="17">
    <location>
        <begin position="307"/>
        <end position="474"/>
    </location>
</feature>
<dbReference type="GO" id="GO:0005777">
    <property type="term" value="C:peroxisome"/>
    <property type="evidence" value="ECO:0007669"/>
    <property type="project" value="UniProtKB-SubCell"/>
</dbReference>
<sequence length="743" mass="83211">MGDFTDKLRPADPQGPSILAQERAGSNLNVDQLANHLLSRNDFLQRQKRILSILETIPILCKKNQLNMARPDRYHLGLARAKMLRRLSIEHGWDRDDYLMADYLMDEMGPYALQATMFATSIREQSNEQQKAYWLPKVENWEIIGCYGQTELGHGSNVKGIECEARWDPNTKEFIIHSPTITASKWWNGSLGRTANHAIVVAQLFLPERGPATSTKDSDGADKNTPRYRSYGPHQFIIQIRDMKTHQPLDGIVIGDIGPKYGYPAMDNGYMLFNHFRVPHSALLAGYSGVDSESWMYIKPKNPAVVYGSLTFVRAQIVMNARLVLARAVTIAVRYLSIRRQFADRDSKDPTNAPEQAVLNYPTVQIRILPLLATTFALHYTGEAMYKLYYGTREAIETSGDFSRLAEMHAASSGLKSLCTTLAADGIETCRRAMGGHGFGGGSGVIALNNEYLSKPTVEGDNWMITQQTAAYLIKRMAKVASNPGIKPTDTVDVQFQEFLQSPTTTNDDDKLGKNNNVRRRAGFGILGDEMELVKAFQHRASYLSYQAYHARVLEKRSWTDMMISLHRLSHAHSESLLVSNLHRAVSDDAGSADDDTSIPLDKPTLQVMRTLFRLFALFTLDASASEFLVSGAISLDTLQAVMPTVQNLMASIRPHAVRLVDAWSVPDYLLESALGNYDGDMYNRLFQKAHKENPLNRVTFNPDWRTEEIVMGEGEENARRRLESLALGTTGHEQSGVVRAKL</sequence>
<feature type="binding site" evidence="14">
    <location>
        <position position="189"/>
    </location>
    <ligand>
        <name>FAD</name>
        <dbReference type="ChEBI" id="CHEBI:57692"/>
    </ligand>
</feature>
<keyword evidence="19" id="KW-1185">Reference proteome</keyword>
<evidence type="ECO:0000256" key="7">
    <source>
        <dbReference type="ARBA" id="ARBA00022827"/>
    </source>
</evidence>
<dbReference type="Pfam" id="PF01756">
    <property type="entry name" value="ACOX"/>
    <property type="match status" value="1"/>
</dbReference>
<dbReference type="Proteomes" id="UP000019484">
    <property type="component" value="Unassembled WGS sequence"/>
</dbReference>
<dbReference type="GO" id="GO:0033540">
    <property type="term" value="P:fatty acid beta-oxidation using acyl-CoA oxidase"/>
    <property type="evidence" value="ECO:0007669"/>
    <property type="project" value="TreeGrafter"/>
</dbReference>
<dbReference type="HOGENOM" id="CLU_014629_3_1_1"/>
<dbReference type="Gene3D" id="1.10.540.10">
    <property type="entry name" value="Acyl-CoA dehydrogenase/oxidase, N-terminal domain"/>
    <property type="match status" value="1"/>
</dbReference>
<dbReference type="GO" id="GO:0005504">
    <property type="term" value="F:fatty acid binding"/>
    <property type="evidence" value="ECO:0007669"/>
    <property type="project" value="TreeGrafter"/>
</dbReference>
<evidence type="ECO:0000256" key="2">
    <source>
        <dbReference type="ARBA" id="ARBA00001974"/>
    </source>
</evidence>
<dbReference type="InterPro" id="IPR029320">
    <property type="entry name" value="Acyl-CoA_ox_N"/>
</dbReference>
<keyword evidence="10" id="KW-0443">Lipid metabolism</keyword>
<evidence type="ECO:0000256" key="12">
    <source>
        <dbReference type="PIRNR" id="PIRNR000168"/>
    </source>
</evidence>
<dbReference type="RefSeq" id="XP_007719419.1">
    <property type="nucleotide sequence ID" value="XM_007721229.1"/>
</dbReference>
<evidence type="ECO:0000256" key="10">
    <source>
        <dbReference type="ARBA" id="ARBA00023098"/>
    </source>
</evidence>
<dbReference type="Pfam" id="PF22924">
    <property type="entry name" value="ACOX_C_alpha1"/>
    <property type="match status" value="1"/>
</dbReference>
<dbReference type="InterPro" id="IPR046373">
    <property type="entry name" value="Acyl-CoA_Oxase/DH_mid-dom_sf"/>
</dbReference>
<evidence type="ECO:0000256" key="8">
    <source>
        <dbReference type="ARBA" id="ARBA00022832"/>
    </source>
</evidence>
<dbReference type="OrthoDB" id="538336at2759"/>
<evidence type="ECO:0000313" key="19">
    <source>
        <dbReference type="Proteomes" id="UP000019484"/>
    </source>
</evidence>
<keyword evidence="7 12" id="KW-0274">FAD</keyword>
<evidence type="ECO:0000256" key="5">
    <source>
        <dbReference type="ARBA" id="ARBA00006288"/>
    </source>
</evidence>
<gene>
    <name evidence="18" type="ORF">A1O1_00309</name>
</gene>
<evidence type="ECO:0000256" key="13">
    <source>
        <dbReference type="PIRSR" id="PIRSR000168-1"/>
    </source>
</evidence>
<dbReference type="InterPro" id="IPR037069">
    <property type="entry name" value="AcylCoA_DH/ox_N_sf"/>
</dbReference>
<feature type="binding site" evidence="14">
    <location>
        <position position="150"/>
    </location>
    <ligand>
        <name>FAD</name>
        <dbReference type="ChEBI" id="CHEBI:57692"/>
    </ligand>
</feature>
<evidence type="ECO:0000259" key="16">
    <source>
        <dbReference type="Pfam" id="PF14749"/>
    </source>
</evidence>
<dbReference type="GeneID" id="19155218"/>
<evidence type="ECO:0000313" key="18">
    <source>
        <dbReference type="EMBL" id="EXJ95190.1"/>
    </source>
</evidence>
<evidence type="ECO:0000256" key="11">
    <source>
        <dbReference type="ARBA" id="ARBA00023140"/>
    </source>
</evidence>
<dbReference type="STRING" id="1182541.W9YZR2"/>
<name>W9YZR2_9EURO</name>
<keyword evidence="9" id="KW-0560">Oxidoreductase</keyword>
<dbReference type="SUPFAM" id="SSF47203">
    <property type="entry name" value="Acyl-CoA dehydrogenase C-terminal domain-like"/>
    <property type="match status" value="2"/>
</dbReference>
<organism evidence="18 19">
    <name type="scientific">Capronia coronata CBS 617.96</name>
    <dbReference type="NCBI Taxonomy" id="1182541"/>
    <lineage>
        <taxon>Eukaryota</taxon>
        <taxon>Fungi</taxon>
        <taxon>Dikarya</taxon>
        <taxon>Ascomycota</taxon>
        <taxon>Pezizomycotina</taxon>
        <taxon>Eurotiomycetes</taxon>
        <taxon>Chaetothyriomycetidae</taxon>
        <taxon>Chaetothyriales</taxon>
        <taxon>Herpotrichiellaceae</taxon>
        <taxon>Capronia</taxon>
    </lineage>
</organism>
<dbReference type="InterPro" id="IPR036250">
    <property type="entry name" value="AcylCo_DH-like_C"/>
</dbReference>
<dbReference type="GO" id="GO:0055088">
    <property type="term" value="P:lipid homeostasis"/>
    <property type="evidence" value="ECO:0007669"/>
    <property type="project" value="TreeGrafter"/>
</dbReference>
<dbReference type="GO" id="GO:0071949">
    <property type="term" value="F:FAD binding"/>
    <property type="evidence" value="ECO:0007669"/>
    <property type="project" value="InterPro"/>
</dbReference>
<comment type="pathway">
    <text evidence="4">Lipid metabolism; peroxisomal fatty acid beta-oxidation.</text>
</comment>
<feature type="domain" description="Acyl-CoA oxidase C-terminal" evidence="15">
    <location>
        <begin position="532"/>
        <end position="706"/>
    </location>
</feature>
<keyword evidence="11" id="KW-0576">Peroxisome</keyword>
<dbReference type="AlphaFoldDB" id="W9YZR2"/>
<evidence type="ECO:0000256" key="4">
    <source>
        <dbReference type="ARBA" id="ARBA00004846"/>
    </source>
</evidence>
<dbReference type="Gene3D" id="2.40.110.10">
    <property type="entry name" value="Butyryl-CoA Dehydrogenase, subunit A, domain 2"/>
    <property type="match status" value="1"/>
</dbReference>
<proteinExistence type="inferred from homology"/>
<dbReference type="PANTHER" id="PTHR10909:SF250">
    <property type="entry name" value="PEROXISOMAL ACYL-COENZYME A OXIDASE 1"/>
    <property type="match status" value="1"/>
</dbReference>
<dbReference type="InterPro" id="IPR009100">
    <property type="entry name" value="AcylCoA_DH/oxidase_NM_dom_sf"/>
</dbReference>
<comment type="similarity">
    <text evidence="5 12">Belongs to the acyl-CoA oxidase family.</text>
</comment>
<dbReference type="PANTHER" id="PTHR10909">
    <property type="entry name" value="ELECTRON TRANSPORT OXIDOREDUCTASE"/>
    <property type="match status" value="1"/>
</dbReference>
<dbReference type="Gene3D" id="1.20.140.10">
    <property type="entry name" value="Butyryl-CoA Dehydrogenase, subunit A, domain 3"/>
    <property type="match status" value="2"/>
</dbReference>
<accession>W9YZR2</accession>
<evidence type="ECO:0000256" key="9">
    <source>
        <dbReference type="ARBA" id="ARBA00023002"/>
    </source>
</evidence>
<protein>
    <recommendedName>
        <fullName evidence="12">Acyl-coenzyme A oxidase</fullName>
    </recommendedName>
</protein>
<keyword evidence="8" id="KW-0276">Fatty acid metabolism</keyword>
<keyword evidence="6 12" id="KW-0285">Flavoprotein</keyword>
<dbReference type="eggNOG" id="KOG0136">
    <property type="taxonomic scope" value="Eukaryota"/>
</dbReference>
<dbReference type="InterPro" id="IPR055060">
    <property type="entry name" value="ACOX_C_alpha1"/>
</dbReference>
<dbReference type="EMBL" id="AMWN01000001">
    <property type="protein sequence ID" value="EXJ95190.1"/>
    <property type="molecule type" value="Genomic_DNA"/>
</dbReference>
<dbReference type="FunFam" id="1.20.140.10:FF:000013">
    <property type="entry name" value="Acyl-coenzyme A oxidase"/>
    <property type="match status" value="1"/>
</dbReference>
<feature type="active site" description="Proton acceptor" evidence="13">
    <location>
        <position position="459"/>
    </location>
</feature>
<feature type="domain" description="Acyl-coenzyme A oxidase N-terminal" evidence="16">
    <location>
        <begin position="29"/>
        <end position="144"/>
    </location>
</feature>
<comment type="caution">
    <text evidence="18">The sequence shown here is derived from an EMBL/GenBank/DDBJ whole genome shotgun (WGS) entry which is preliminary data.</text>
</comment>
<dbReference type="GO" id="GO:0003997">
    <property type="term" value="F:acyl-CoA oxidase activity"/>
    <property type="evidence" value="ECO:0007669"/>
    <property type="project" value="UniProtKB-EC"/>
</dbReference>
<dbReference type="InterPro" id="IPR012258">
    <property type="entry name" value="Acyl-CoA_oxidase"/>
</dbReference>
<comment type="subcellular location">
    <subcellularLocation>
        <location evidence="3">Peroxisome</location>
    </subcellularLocation>
</comment>
<evidence type="ECO:0000259" key="15">
    <source>
        <dbReference type="Pfam" id="PF01756"/>
    </source>
</evidence>
<evidence type="ECO:0000256" key="3">
    <source>
        <dbReference type="ARBA" id="ARBA00004275"/>
    </source>
</evidence>
<dbReference type="InterPro" id="IPR002655">
    <property type="entry name" value="Acyl-CoA_oxidase_C"/>
</dbReference>
<dbReference type="SUPFAM" id="SSF56645">
    <property type="entry name" value="Acyl-CoA dehydrogenase NM domain-like"/>
    <property type="match status" value="1"/>
</dbReference>
<comment type="catalytic activity">
    <reaction evidence="1">
        <text>a 2,3-saturated acyl-CoA + O2 = a (2E)-enoyl-CoA + H2O2</text>
        <dbReference type="Rhea" id="RHEA:38959"/>
        <dbReference type="ChEBI" id="CHEBI:15379"/>
        <dbReference type="ChEBI" id="CHEBI:16240"/>
        <dbReference type="ChEBI" id="CHEBI:58856"/>
        <dbReference type="ChEBI" id="CHEBI:65111"/>
        <dbReference type="EC" id="1.3.3.6"/>
    </reaction>
</comment>
<evidence type="ECO:0000259" key="17">
    <source>
        <dbReference type="Pfam" id="PF22924"/>
    </source>
</evidence>
<reference evidence="18 19" key="1">
    <citation type="submission" date="2013-03" db="EMBL/GenBank/DDBJ databases">
        <title>The Genome Sequence of Capronia coronata CBS 617.96.</title>
        <authorList>
            <consortium name="The Broad Institute Genomics Platform"/>
            <person name="Cuomo C."/>
            <person name="de Hoog S."/>
            <person name="Gorbushina A."/>
            <person name="Walker B."/>
            <person name="Young S.K."/>
            <person name="Zeng Q."/>
            <person name="Gargeya S."/>
            <person name="Fitzgerald M."/>
            <person name="Haas B."/>
            <person name="Abouelleil A."/>
            <person name="Allen A.W."/>
            <person name="Alvarado L."/>
            <person name="Arachchi H.M."/>
            <person name="Berlin A.M."/>
            <person name="Chapman S.B."/>
            <person name="Gainer-Dewar J."/>
            <person name="Goldberg J."/>
            <person name="Griggs A."/>
            <person name="Gujja S."/>
            <person name="Hansen M."/>
            <person name="Howarth C."/>
            <person name="Imamovic A."/>
            <person name="Ireland A."/>
            <person name="Larimer J."/>
            <person name="McCowan C."/>
            <person name="Murphy C."/>
            <person name="Pearson M."/>
            <person name="Poon T.W."/>
            <person name="Priest M."/>
            <person name="Roberts A."/>
            <person name="Saif S."/>
            <person name="Shea T."/>
            <person name="Sisk P."/>
            <person name="Sykes S."/>
            <person name="Wortman J."/>
            <person name="Nusbaum C."/>
            <person name="Birren B."/>
        </authorList>
    </citation>
    <scope>NUCLEOTIDE SEQUENCE [LARGE SCALE GENOMIC DNA]</scope>
    <source>
        <strain evidence="18 19">CBS 617.96</strain>
    </source>
</reference>
<evidence type="ECO:0000256" key="14">
    <source>
        <dbReference type="PIRSR" id="PIRSR000168-2"/>
    </source>
</evidence>
<dbReference type="FunFam" id="1.20.140.10:FF:000015">
    <property type="entry name" value="Acyl-coenzyme A oxidase"/>
    <property type="match status" value="1"/>
</dbReference>
<comment type="cofactor">
    <cofactor evidence="2">
        <name>FAD</name>
        <dbReference type="ChEBI" id="CHEBI:57692"/>
    </cofactor>
</comment>
<evidence type="ECO:0000256" key="1">
    <source>
        <dbReference type="ARBA" id="ARBA00001201"/>
    </source>
</evidence>
<dbReference type="Pfam" id="PF14749">
    <property type="entry name" value="Acyl-CoA_ox_N"/>
    <property type="match status" value="1"/>
</dbReference>